<dbReference type="GO" id="GO:0000287">
    <property type="term" value="F:magnesium ion binding"/>
    <property type="evidence" value="ECO:0007669"/>
    <property type="project" value="InterPro"/>
</dbReference>
<dbReference type="InterPro" id="IPR034741">
    <property type="entry name" value="Terpene_cyclase-like_1_C"/>
</dbReference>
<evidence type="ECO:0000259" key="8">
    <source>
        <dbReference type="Pfam" id="PF01397"/>
    </source>
</evidence>
<dbReference type="InterPro" id="IPR001906">
    <property type="entry name" value="Terpene_synth_N"/>
</dbReference>
<evidence type="ECO:0000256" key="1">
    <source>
        <dbReference type="ARBA" id="ARBA00001936"/>
    </source>
</evidence>
<dbReference type="Proteomes" id="UP000032141">
    <property type="component" value="Chromosome C5"/>
</dbReference>
<evidence type="ECO:0000256" key="3">
    <source>
        <dbReference type="ARBA" id="ARBA00022723"/>
    </source>
</evidence>
<dbReference type="GO" id="GO:0016102">
    <property type="term" value="P:diterpenoid biosynthetic process"/>
    <property type="evidence" value="ECO:0007669"/>
    <property type="project" value="InterPro"/>
</dbReference>
<name>A0A0D3CK74_BRAOL</name>
<feature type="domain" description="Terpene synthase N-terminal" evidence="8">
    <location>
        <begin position="74"/>
        <end position="248"/>
    </location>
</feature>
<evidence type="ECO:0000256" key="5">
    <source>
        <dbReference type="ARBA" id="ARBA00023211"/>
    </source>
</evidence>
<comment type="cofactor">
    <cofactor evidence="2">
        <name>Mg(2+)</name>
        <dbReference type="ChEBI" id="CHEBI:18420"/>
    </cofactor>
</comment>
<dbReference type="GeneID" id="106343250"/>
<dbReference type="GO" id="GO:0010333">
    <property type="term" value="F:terpene synthase activity"/>
    <property type="evidence" value="ECO:0007669"/>
    <property type="project" value="InterPro"/>
</dbReference>
<dbReference type="SFLD" id="SFLDG01019">
    <property type="entry name" value="Terpene_Cyclase_Like_1_C_Termi"/>
    <property type="match status" value="1"/>
</dbReference>
<dbReference type="OrthoDB" id="1877784at2759"/>
<evidence type="ECO:0000259" key="9">
    <source>
        <dbReference type="Pfam" id="PF03936"/>
    </source>
</evidence>
<dbReference type="Pfam" id="PF01397">
    <property type="entry name" value="Terpene_synth"/>
    <property type="match status" value="1"/>
</dbReference>
<sequence length="603" mass="69264">MEAARIGLGPNNLHLLCNTNKLSLFPRRLLQHNAFSSKNPLKHGLSLRVRATTESSSGDLESTRPLANFPPSFWGDYFLSVHVDESKFDALATEIESVMQPKVRVRLLSPDSGDKEKIRLIHLLISLGIAHYYENEIEEILDHAFKNLDALIKDECDLETIAIMFEVFRLYRHKMSCDAFDRFKGEDGRLKESLGTDIRGMLQLYEAAHLRASSEDIMEEALSFTRNHLESLAKSASPHLCKHIQKQLYIPRYLCSEIVVAREYISFYEQEEGHDETLLKFAKLNFNFCQLTYVKELKDITKWWSDLDFATKLPFVRNRCVEIYLAGLALYVEPRYSVGRVYAAKLTMLLTCVDDICDAYATVPEVASLVDAFQRWDLSTIEELPSYMRIIYREVLGYVEEIDREMRARGRSQSVQPTIDECKSLVIAYLEIAKWARAGHVPSFDEYMKVGLLTAGMDDLAAYGYIAMHDDCDEKQLIEWFYSKPKIIQALSSYFRIQNDIASFEVEMGRGEVANGVNCYMKQYGVTKEEAVEEMGKMAEESYKIMINEFMVSNITMPRQIVVRIINIARVIAVYYREGEGFTYPDGTLKDRLASLFIKPIPL</sequence>
<protein>
    <submittedName>
        <fullName evidence="10">Uncharacterized protein</fullName>
    </submittedName>
</protein>
<accession>A0A0D3CK74</accession>
<comment type="similarity">
    <text evidence="7">Belongs to the terpene synthase family. Tpsa subfamily.</text>
</comment>
<evidence type="ECO:0000256" key="6">
    <source>
        <dbReference type="ARBA" id="ARBA00023239"/>
    </source>
</evidence>
<dbReference type="SUPFAM" id="SSF48576">
    <property type="entry name" value="Terpenoid synthases"/>
    <property type="match status" value="1"/>
</dbReference>
<dbReference type="PANTHER" id="PTHR31225">
    <property type="entry name" value="OS04G0344100 PROTEIN-RELATED"/>
    <property type="match status" value="1"/>
</dbReference>
<dbReference type="SMR" id="A0A0D3CK74"/>
<dbReference type="FunFam" id="1.10.600.10:FF:000007">
    <property type="entry name" value="Isoprene synthase, chloroplastic"/>
    <property type="match status" value="1"/>
</dbReference>
<proteinExistence type="inferred from homology"/>
<comment type="cofactor">
    <cofactor evidence="1">
        <name>Mn(2+)</name>
        <dbReference type="ChEBI" id="CHEBI:29035"/>
    </cofactor>
</comment>
<dbReference type="SFLD" id="SFLDS00005">
    <property type="entry name" value="Isoprenoid_Synthase_Type_I"/>
    <property type="match status" value="1"/>
</dbReference>
<dbReference type="CDD" id="cd00684">
    <property type="entry name" value="Terpene_cyclase_plant_C1"/>
    <property type="match status" value="1"/>
</dbReference>
<dbReference type="InterPro" id="IPR005630">
    <property type="entry name" value="Terpene_synthase_metal-bd"/>
</dbReference>
<dbReference type="Gene3D" id="1.10.600.10">
    <property type="entry name" value="Farnesyl Diphosphate Synthase"/>
    <property type="match status" value="1"/>
</dbReference>
<evidence type="ECO:0000256" key="7">
    <source>
        <dbReference type="ARBA" id="ARBA00038405"/>
    </source>
</evidence>
<dbReference type="Gene3D" id="1.50.10.130">
    <property type="entry name" value="Terpene synthase, N-terminal domain"/>
    <property type="match status" value="1"/>
</dbReference>
<dbReference type="EnsemblPlants" id="Bo5g129140.1">
    <property type="protein sequence ID" value="Bo5g129140.1"/>
    <property type="gene ID" value="Bo5g129140"/>
</dbReference>
<dbReference type="InterPro" id="IPR008930">
    <property type="entry name" value="Terpenoid_cyclase/PrenylTrfase"/>
</dbReference>
<dbReference type="InterPro" id="IPR044814">
    <property type="entry name" value="Terpene_cyclase_plant_C1"/>
</dbReference>
<organism evidence="10 11">
    <name type="scientific">Brassica oleracea var. oleracea</name>
    <dbReference type="NCBI Taxonomy" id="109376"/>
    <lineage>
        <taxon>Eukaryota</taxon>
        <taxon>Viridiplantae</taxon>
        <taxon>Streptophyta</taxon>
        <taxon>Embryophyta</taxon>
        <taxon>Tracheophyta</taxon>
        <taxon>Spermatophyta</taxon>
        <taxon>Magnoliopsida</taxon>
        <taxon>eudicotyledons</taxon>
        <taxon>Gunneridae</taxon>
        <taxon>Pentapetalae</taxon>
        <taxon>rosids</taxon>
        <taxon>malvids</taxon>
        <taxon>Brassicales</taxon>
        <taxon>Brassicaceae</taxon>
        <taxon>Brassiceae</taxon>
        <taxon>Brassica</taxon>
    </lineage>
</organism>
<dbReference type="InterPro" id="IPR050148">
    <property type="entry name" value="Terpene_synthase-like"/>
</dbReference>
<evidence type="ECO:0000256" key="2">
    <source>
        <dbReference type="ARBA" id="ARBA00001946"/>
    </source>
</evidence>
<dbReference type="RefSeq" id="XP_013637868.1">
    <property type="nucleotide sequence ID" value="XM_013782414.1"/>
</dbReference>
<dbReference type="KEGG" id="boe:106343250"/>
<keyword evidence="5" id="KW-0464">Manganese</keyword>
<dbReference type="InterPro" id="IPR008949">
    <property type="entry name" value="Isoprenoid_synthase_dom_sf"/>
</dbReference>
<reference evidence="10" key="2">
    <citation type="submission" date="2015-03" db="UniProtKB">
        <authorList>
            <consortium name="EnsemblPlants"/>
        </authorList>
    </citation>
    <scope>IDENTIFICATION</scope>
</reference>
<dbReference type="InterPro" id="IPR036965">
    <property type="entry name" value="Terpene_synth_N_sf"/>
</dbReference>
<keyword evidence="4" id="KW-0460">Magnesium</keyword>
<dbReference type="SUPFAM" id="SSF48239">
    <property type="entry name" value="Terpenoid cyclases/Protein prenyltransferases"/>
    <property type="match status" value="1"/>
</dbReference>
<dbReference type="FunFam" id="1.50.10.130:FF:000001">
    <property type="entry name" value="Isoprene synthase, chloroplastic"/>
    <property type="match status" value="1"/>
</dbReference>
<feature type="domain" description="Terpene synthase metal-binding" evidence="9">
    <location>
        <begin position="306"/>
        <end position="544"/>
    </location>
</feature>
<keyword evidence="6" id="KW-0456">Lyase</keyword>
<keyword evidence="3" id="KW-0479">Metal-binding</keyword>
<dbReference type="STRING" id="109376.A0A0D3CK74"/>
<dbReference type="Pfam" id="PF03936">
    <property type="entry name" value="Terpene_synth_C"/>
    <property type="match status" value="1"/>
</dbReference>
<dbReference type="Gramene" id="Bo5g129140.1">
    <property type="protein sequence ID" value="Bo5g129140.1"/>
    <property type="gene ID" value="Bo5g129140"/>
</dbReference>
<evidence type="ECO:0000256" key="4">
    <source>
        <dbReference type="ARBA" id="ARBA00022842"/>
    </source>
</evidence>
<reference evidence="10 11" key="1">
    <citation type="journal article" date="2014" name="Genome Biol.">
        <title>Transcriptome and methylome profiling reveals relics of genome dominance in the mesopolyploid Brassica oleracea.</title>
        <authorList>
            <person name="Parkin I.A."/>
            <person name="Koh C."/>
            <person name="Tang H."/>
            <person name="Robinson S.J."/>
            <person name="Kagale S."/>
            <person name="Clarke W.E."/>
            <person name="Town C.D."/>
            <person name="Nixon J."/>
            <person name="Krishnakumar V."/>
            <person name="Bidwell S.L."/>
            <person name="Denoeud F."/>
            <person name="Belcram H."/>
            <person name="Links M.G."/>
            <person name="Just J."/>
            <person name="Clarke C."/>
            <person name="Bender T."/>
            <person name="Huebert T."/>
            <person name="Mason A.S."/>
            <person name="Pires J.C."/>
            <person name="Barker G."/>
            <person name="Moore J."/>
            <person name="Walley P.G."/>
            <person name="Manoli S."/>
            <person name="Batley J."/>
            <person name="Edwards D."/>
            <person name="Nelson M.N."/>
            <person name="Wang X."/>
            <person name="Paterson A.H."/>
            <person name="King G."/>
            <person name="Bancroft I."/>
            <person name="Chalhoub B."/>
            <person name="Sharpe A.G."/>
        </authorList>
    </citation>
    <scope>NUCLEOTIDE SEQUENCE</scope>
    <source>
        <strain evidence="10 11">cv. TO1000</strain>
    </source>
</reference>
<evidence type="ECO:0000313" key="10">
    <source>
        <dbReference type="EnsemblPlants" id="Bo5g129140.1"/>
    </source>
</evidence>
<keyword evidence="11" id="KW-1185">Reference proteome</keyword>
<dbReference type="AlphaFoldDB" id="A0A0D3CK74"/>
<evidence type="ECO:0000313" key="11">
    <source>
        <dbReference type="Proteomes" id="UP000032141"/>
    </source>
</evidence>
<dbReference type="HOGENOM" id="CLU_003125_7_2_1"/>
<dbReference type="PANTHER" id="PTHR31225:SF93">
    <property type="entry name" value="ALPHA-HUMULENE_(-)-(E)-BETA-CARYOPHYLLENE SYNTHASE"/>
    <property type="match status" value="1"/>
</dbReference>
<dbReference type="OMA" id="ECDLETI"/>